<dbReference type="Proteomes" id="UP000472272">
    <property type="component" value="Chromosome 16"/>
</dbReference>
<feature type="domain" description="Synergin gamma C-terminal" evidence="1">
    <location>
        <begin position="4"/>
        <end position="174"/>
    </location>
</feature>
<dbReference type="RefSeq" id="XP_028566600.1">
    <property type="nucleotide sequence ID" value="XM_028710767.1"/>
</dbReference>
<dbReference type="OrthoDB" id="524326at2759"/>
<dbReference type="PANTHER" id="PTHR15463">
    <property type="entry name" value="AP1 GAMMA SUBUNIT BINDING PROTEIN 1"/>
    <property type="match status" value="1"/>
</dbReference>
<keyword evidence="3" id="KW-1185">Reference proteome</keyword>
<gene>
    <name evidence="2" type="primary">LOC114586915</name>
</gene>
<evidence type="ECO:0000259" key="1">
    <source>
        <dbReference type="Pfam" id="PF25999"/>
    </source>
</evidence>
<dbReference type="InterPro" id="IPR039656">
    <property type="entry name" value="SYNRG"/>
</dbReference>
<dbReference type="GeneTree" id="ENSGT00390000010789"/>
<name>A0A670JI82_PODMU</name>
<sequence>MNSEAAHLMRCLQQIHKVFSNANEILAGISQPSVCSEVLLSAPGTAYILGLSEVYRVSKRLEEGMKARRAESDALLHCLRKVDLAWNNLLSFLAFGHSVFQMLNVNLLEPPGESDPRLSASDLAPEPVCGVCLTEVKREPQVSSGNSDPIMYEGNCYHASCANFWLNCVDATLPGGT</sequence>
<dbReference type="AlphaFoldDB" id="A0A670JI82"/>
<dbReference type="GO" id="GO:0030130">
    <property type="term" value="C:clathrin coat of trans-Golgi network vesicle"/>
    <property type="evidence" value="ECO:0007669"/>
    <property type="project" value="TreeGrafter"/>
</dbReference>
<dbReference type="PANTHER" id="PTHR15463:SF2">
    <property type="entry name" value="SYNERGIN GAMMA"/>
    <property type="match status" value="1"/>
</dbReference>
<reference evidence="2" key="2">
    <citation type="submission" date="2025-08" db="UniProtKB">
        <authorList>
            <consortium name="Ensembl"/>
        </authorList>
    </citation>
    <scope>IDENTIFICATION</scope>
</reference>
<dbReference type="InterPro" id="IPR059024">
    <property type="entry name" value="SYNRG_C"/>
</dbReference>
<reference evidence="2" key="3">
    <citation type="submission" date="2025-09" db="UniProtKB">
        <authorList>
            <consortium name="Ensembl"/>
        </authorList>
    </citation>
    <scope>IDENTIFICATION</scope>
</reference>
<evidence type="ECO:0000313" key="2">
    <source>
        <dbReference type="Ensembl" id="ENSPMRP00000023685.1"/>
    </source>
</evidence>
<dbReference type="Pfam" id="PF25999">
    <property type="entry name" value="SYNRG_C"/>
    <property type="match status" value="1"/>
</dbReference>
<protein>
    <submittedName>
        <fullName evidence="2">Synergin gamma-like</fullName>
    </submittedName>
</protein>
<organism evidence="2 3">
    <name type="scientific">Podarcis muralis</name>
    <name type="common">Wall lizard</name>
    <name type="synonym">Lacerta muralis</name>
    <dbReference type="NCBI Taxonomy" id="64176"/>
    <lineage>
        <taxon>Eukaryota</taxon>
        <taxon>Metazoa</taxon>
        <taxon>Chordata</taxon>
        <taxon>Craniata</taxon>
        <taxon>Vertebrata</taxon>
        <taxon>Euteleostomi</taxon>
        <taxon>Lepidosauria</taxon>
        <taxon>Squamata</taxon>
        <taxon>Bifurcata</taxon>
        <taxon>Unidentata</taxon>
        <taxon>Episquamata</taxon>
        <taxon>Laterata</taxon>
        <taxon>Lacertibaenia</taxon>
        <taxon>Lacertidae</taxon>
        <taxon>Podarcis</taxon>
    </lineage>
</organism>
<proteinExistence type="predicted"/>
<dbReference type="KEGG" id="pmua:114586915"/>
<reference evidence="2 3" key="1">
    <citation type="journal article" date="2019" name="Proc. Natl. Acad. Sci. U.S.A.">
        <title>Regulatory changes in pterin and carotenoid genes underlie balanced color polymorphisms in the wall lizard.</title>
        <authorList>
            <person name="Andrade P."/>
            <person name="Pinho C."/>
            <person name="Perez I de Lanuza G."/>
            <person name="Afonso S."/>
            <person name="Brejcha J."/>
            <person name="Rubin C.J."/>
            <person name="Wallerman O."/>
            <person name="Pereira P."/>
            <person name="Sabatino S.J."/>
            <person name="Bellati A."/>
            <person name="Pellitteri-Rosa D."/>
            <person name="Bosakova Z."/>
            <person name="Bunikis I."/>
            <person name="Carretero M.A."/>
            <person name="Feiner N."/>
            <person name="Marsik P."/>
            <person name="Pauperio F."/>
            <person name="Salvi D."/>
            <person name="Soler L."/>
            <person name="While G.M."/>
            <person name="Uller T."/>
            <person name="Font E."/>
            <person name="Andersson L."/>
            <person name="Carneiro M."/>
        </authorList>
    </citation>
    <scope>NUCLEOTIDE SEQUENCE</scope>
</reference>
<evidence type="ECO:0000313" key="3">
    <source>
        <dbReference type="Proteomes" id="UP000472272"/>
    </source>
</evidence>
<accession>A0A670JI82</accession>
<dbReference type="GeneID" id="114586915"/>
<dbReference type="Ensembl" id="ENSPMRT00000025134.1">
    <property type="protein sequence ID" value="ENSPMRP00000023685.1"/>
    <property type="gene ID" value="ENSPMRG00000015330.1"/>
</dbReference>
<dbReference type="OMA" id="DIEIIWN"/>